<dbReference type="EMBL" id="BAABXL010000001">
    <property type="protein sequence ID" value="GAA6268436.1"/>
    <property type="molecule type" value="Genomic_DNA"/>
</dbReference>
<gene>
    <name evidence="1" type="primary">pxpA</name>
    <name evidence="2" type="ORF">F130042H8_14960</name>
</gene>
<dbReference type="Gene3D" id="3.20.20.370">
    <property type="entry name" value="Glycoside hydrolase/deacetylase"/>
    <property type="match status" value="1"/>
</dbReference>
<dbReference type="EC" id="3.5.2.9" evidence="1"/>
<dbReference type="InterPro" id="IPR005501">
    <property type="entry name" value="LamB/YcsF/PxpA-like"/>
</dbReference>
<evidence type="ECO:0000313" key="3">
    <source>
        <dbReference type="Proteomes" id="UP001600894"/>
    </source>
</evidence>
<dbReference type="PANTHER" id="PTHR30292:SF0">
    <property type="entry name" value="5-OXOPROLINASE SUBUNIT A"/>
    <property type="match status" value="1"/>
</dbReference>
<comment type="caution">
    <text evidence="2">The sequence shown here is derived from an EMBL/GenBank/DDBJ whole genome shotgun (WGS) entry which is preliminary data.</text>
</comment>
<proteinExistence type="inferred from homology"/>
<accession>A0ABQ0AWP1</accession>
<dbReference type="NCBIfam" id="NF003814">
    <property type="entry name" value="PRK05406.1-3"/>
    <property type="match status" value="1"/>
</dbReference>
<evidence type="ECO:0000313" key="2">
    <source>
        <dbReference type="EMBL" id="GAA6268436.1"/>
    </source>
</evidence>
<name>A0ABQ0AWP1_9FIRM</name>
<dbReference type="RefSeq" id="WP_176253640.1">
    <property type="nucleotide sequence ID" value="NZ_BAABXL010000001.1"/>
</dbReference>
<organism evidence="2 3">
    <name type="scientific">Enterocloster alcoholdehydrogenati</name>
    <dbReference type="NCBI Taxonomy" id="2547410"/>
    <lineage>
        <taxon>Bacteria</taxon>
        <taxon>Bacillati</taxon>
        <taxon>Bacillota</taxon>
        <taxon>Clostridia</taxon>
        <taxon>Lachnospirales</taxon>
        <taxon>Lachnospiraceae</taxon>
        <taxon>Enterocloster</taxon>
    </lineage>
</organism>
<comment type="catalytic activity">
    <reaction evidence="1">
        <text>5-oxo-L-proline + ATP + 2 H2O = L-glutamate + ADP + phosphate + H(+)</text>
        <dbReference type="Rhea" id="RHEA:10348"/>
        <dbReference type="ChEBI" id="CHEBI:15377"/>
        <dbReference type="ChEBI" id="CHEBI:15378"/>
        <dbReference type="ChEBI" id="CHEBI:29985"/>
        <dbReference type="ChEBI" id="CHEBI:30616"/>
        <dbReference type="ChEBI" id="CHEBI:43474"/>
        <dbReference type="ChEBI" id="CHEBI:58402"/>
        <dbReference type="ChEBI" id="CHEBI:456216"/>
        <dbReference type="EC" id="3.5.2.9"/>
    </reaction>
</comment>
<comment type="similarity">
    <text evidence="1">Belongs to the LamB/PxpA family.</text>
</comment>
<dbReference type="NCBIfam" id="NF003816">
    <property type="entry name" value="PRK05406.1-5"/>
    <property type="match status" value="1"/>
</dbReference>
<dbReference type="InterPro" id="IPR011330">
    <property type="entry name" value="Glyco_hydro/deAcase_b/a-brl"/>
</dbReference>
<keyword evidence="1" id="KW-0378">Hydrolase</keyword>
<dbReference type="Pfam" id="PF03746">
    <property type="entry name" value="LamB_YcsF"/>
    <property type="match status" value="1"/>
</dbReference>
<dbReference type="Proteomes" id="UP001600894">
    <property type="component" value="Unassembled WGS sequence"/>
</dbReference>
<comment type="subunit">
    <text evidence="1">Forms a complex composed of PxpA, PxpB and PxpC.</text>
</comment>
<dbReference type="PANTHER" id="PTHR30292">
    <property type="entry name" value="UNCHARACTERIZED PROTEIN YBGL-RELATED"/>
    <property type="match status" value="1"/>
</dbReference>
<sequence>MYSVDLNSDIGESFGAYKLGDDEAIIRHITAANAACGWHGGDPMVMDRVVRLSKEHGVAVGAHPGYPDLMGFGRRRMTLSFEEAKNYVKYQIGALSAFTVSYGIKLHHVAPHGAMGNQCQYDEELSRAVCEAVYEFDRDLIIYYCAGAVLGKVAEDMGLRTAAEIFADRAYMDDLSLAPRKMEGAMITDEDIAIGRCVRMIKEGKVTSINGKELDIKGDTLCVHGDGPKAMEFVRKIRKTFEEEGIQIKTL</sequence>
<keyword evidence="3" id="KW-1185">Reference proteome</keyword>
<dbReference type="CDD" id="cd10787">
    <property type="entry name" value="LamB_YcsF_like"/>
    <property type="match status" value="1"/>
</dbReference>
<comment type="function">
    <text evidence="1">Catalyzes the cleavage of 5-oxoproline to form L-glutamate coupled to the hydrolysis of ATP to ADP and inorganic phosphate.</text>
</comment>
<dbReference type="SUPFAM" id="SSF88713">
    <property type="entry name" value="Glycoside hydrolase/deacetylase"/>
    <property type="match status" value="1"/>
</dbReference>
<reference evidence="2 3" key="1">
    <citation type="submission" date="2024-04" db="EMBL/GenBank/DDBJ databases">
        <title>Defined microbial consortia suppress multidrug-resistant proinflammatory Enterobacteriaceae via ecological control.</title>
        <authorList>
            <person name="Furuichi M."/>
            <person name="Kawaguchi T."/>
            <person name="Pust M."/>
            <person name="Yasuma K."/>
            <person name="Plichta D."/>
            <person name="Hasegawa N."/>
            <person name="Ohya T."/>
            <person name="Bhattarai S."/>
            <person name="Sasajima S."/>
            <person name="Aoto Y."/>
            <person name="Tuganbaev T."/>
            <person name="Yaginuma M."/>
            <person name="Ueda M."/>
            <person name="Okahashi N."/>
            <person name="Amafuji K."/>
            <person name="Kiridooshi Y."/>
            <person name="Sugita K."/>
            <person name="Strazar M."/>
            <person name="Skelly A."/>
            <person name="Suda W."/>
            <person name="Hattori M."/>
            <person name="Nakamoto N."/>
            <person name="Caballero S."/>
            <person name="Norman J."/>
            <person name="Olle B."/>
            <person name="Tanoue T."/>
            <person name="Arita M."/>
            <person name="Bucci V."/>
            <person name="Atarashi K."/>
            <person name="Xavier R."/>
            <person name="Honda K."/>
        </authorList>
    </citation>
    <scope>NUCLEOTIDE SEQUENCE [LARGE SCALE GENOMIC DNA]</scope>
    <source>
        <strain evidence="3">f13</strain>
    </source>
</reference>
<keyword evidence="1" id="KW-0547">Nucleotide-binding</keyword>
<protein>
    <recommendedName>
        <fullName evidence="1">5-oxoprolinase subunit A</fullName>
        <shortName evidence="1">5-OPase subunit A</shortName>
        <ecNumber evidence="1">3.5.2.9</ecNumber>
    </recommendedName>
    <alternativeName>
        <fullName evidence="1">5-oxoprolinase (ATP-hydrolyzing) subunit A</fullName>
    </alternativeName>
</protein>
<dbReference type="HAMAP" id="MF_00691">
    <property type="entry name" value="PxpA"/>
    <property type="match status" value="1"/>
</dbReference>
<evidence type="ECO:0000256" key="1">
    <source>
        <dbReference type="HAMAP-Rule" id="MF_00691"/>
    </source>
</evidence>
<keyword evidence="1" id="KW-0067">ATP-binding</keyword>